<protein>
    <recommendedName>
        <fullName evidence="5">Large extracellular alpha-helical protein</fullName>
    </recommendedName>
</protein>
<comment type="caution">
    <text evidence="3">The sequence shown here is derived from an EMBL/GenBank/DDBJ whole genome shotgun (WGS) entry which is preliminary data.</text>
</comment>
<evidence type="ECO:0000256" key="2">
    <source>
        <dbReference type="SAM" id="Phobius"/>
    </source>
</evidence>
<evidence type="ECO:0000313" key="4">
    <source>
        <dbReference type="Proteomes" id="UP000323856"/>
    </source>
</evidence>
<dbReference type="Pfam" id="PF18986">
    <property type="entry name" value="DUF5719"/>
    <property type="match status" value="1"/>
</dbReference>
<feature type="compositionally biased region" description="Low complexity" evidence="1">
    <location>
        <begin position="95"/>
        <end position="109"/>
    </location>
</feature>
<dbReference type="Proteomes" id="UP000323856">
    <property type="component" value="Unassembled WGS sequence"/>
</dbReference>
<gene>
    <name evidence="3" type="ORF">FQ154_07290</name>
</gene>
<dbReference type="OrthoDB" id="3264966at2"/>
<dbReference type="RefSeq" id="WP_149619200.1">
    <property type="nucleotide sequence ID" value="NZ_VOBL01000006.1"/>
</dbReference>
<evidence type="ECO:0000256" key="1">
    <source>
        <dbReference type="SAM" id="MobiDB-lite"/>
    </source>
</evidence>
<name>A0A5B0EI50_9MICC</name>
<keyword evidence="2" id="KW-1133">Transmembrane helix</keyword>
<feature type="region of interest" description="Disordered" evidence="1">
    <location>
        <begin position="237"/>
        <end position="256"/>
    </location>
</feature>
<accession>A0A5B0EI50</accession>
<proteinExistence type="predicted"/>
<feature type="region of interest" description="Disordered" evidence="1">
    <location>
        <begin position="1"/>
        <end position="119"/>
    </location>
</feature>
<keyword evidence="2" id="KW-0812">Transmembrane</keyword>
<feature type="compositionally biased region" description="Basic residues" evidence="1">
    <location>
        <begin position="110"/>
        <end position="119"/>
    </location>
</feature>
<evidence type="ECO:0000313" key="3">
    <source>
        <dbReference type="EMBL" id="KAA0977521.1"/>
    </source>
</evidence>
<organism evidence="3 4">
    <name type="scientific">Paeniglutamicibacter gangotriensis</name>
    <dbReference type="NCBI Taxonomy" id="254787"/>
    <lineage>
        <taxon>Bacteria</taxon>
        <taxon>Bacillati</taxon>
        <taxon>Actinomycetota</taxon>
        <taxon>Actinomycetes</taxon>
        <taxon>Micrococcales</taxon>
        <taxon>Micrococcaceae</taxon>
        <taxon>Paeniglutamicibacter</taxon>
    </lineage>
</organism>
<keyword evidence="2" id="KW-0472">Membrane</keyword>
<feature type="compositionally biased region" description="Low complexity" evidence="1">
    <location>
        <begin position="41"/>
        <end position="64"/>
    </location>
</feature>
<feature type="compositionally biased region" description="Low complexity" evidence="1">
    <location>
        <begin position="15"/>
        <end position="33"/>
    </location>
</feature>
<evidence type="ECO:0008006" key="5">
    <source>
        <dbReference type="Google" id="ProtNLM"/>
    </source>
</evidence>
<feature type="transmembrane region" description="Helical" evidence="2">
    <location>
        <begin position="121"/>
        <end position="144"/>
    </location>
</feature>
<dbReference type="EMBL" id="VOBL01000006">
    <property type="protein sequence ID" value="KAA0977521.1"/>
    <property type="molecule type" value="Genomic_DNA"/>
</dbReference>
<sequence length="639" mass="63038">MKNDSRRGRREAERAASAAREAAGLAPGTPLPAQTGKDEAAAPVPAATPASEATRTPAAGTPGANESGKSPETETPEASGGPEPTAKTTKAEQNPPAAVAAEGTAATPTKRGRGQKSPRRAIGALGSVGVLALGAAALAAGSFFPPATAALEAEVAVTSLPAGDALASCPATMKLFTGAGSGVDPEFAPASKDAKTTLRAAVLSDAAGRVPGAEMLTNDDKVEKTISPRLAADEAEKLSGAGEDGTNQRKGAVGPASGYSEALTVHAQPLGGVQSMVSAVRTYQAGDGDLAGLAVSGCTEPAAESWLTGAVTTPGSTAVLNLVNPSASVAEVRVDLRGADGMIQAPNLSAVAIAPGESKSIILAGYAPNEKSLSAKVTSAGGRISATIQQSTLRGLVPGGVDYLGAAEGANSTQVIPGVALQDPKRAEELAKPGANADAIPELVLAATSAEGATVQVRAFGTNGEVAIPGGGEVVVASNATDRLPLTGLPAGNYTIVVEADSAVSASVKMVRGTKADEPIDVAWAPAAHRLGSEHLVVLPSTGKTSVVLNAPQDTATVSVRSLDAAGKLSQAKEVTLADSKSVVLNAADFPSATALVFSASGAPSYAGAIVTDGAYGVAALAPGAEPSGREGVQVLLRD</sequence>
<feature type="compositionally biased region" description="Basic and acidic residues" evidence="1">
    <location>
        <begin position="1"/>
        <end position="14"/>
    </location>
</feature>
<reference evidence="3 4" key="1">
    <citation type="submission" date="2019-07" db="EMBL/GenBank/DDBJ databases">
        <title>Analysis of the biochemical properties, biological activity and biotechnological potential of siderophores and biosurfactants produced by Antarctic psychrotolerant bacteria.</title>
        <authorList>
            <person name="Styczynski M."/>
            <person name="Krucon T."/>
            <person name="Decewicz P."/>
            <person name="Dziewit L."/>
        </authorList>
    </citation>
    <scope>NUCLEOTIDE SEQUENCE [LARGE SCALE GENOMIC DNA]</scope>
    <source>
        <strain evidence="3 4">ANT_H27</strain>
    </source>
</reference>
<dbReference type="InterPro" id="IPR043777">
    <property type="entry name" value="DUF5719"/>
</dbReference>
<dbReference type="AlphaFoldDB" id="A0A5B0EI50"/>